<comment type="caution">
    <text evidence="3">The sequence shown here is derived from an EMBL/GenBank/DDBJ whole genome shotgun (WGS) entry which is preliminary data.</text>
</comment>
<proteinExistence type="predicted"/>
<gene>
    <name evidence="2" type="ORF">DDW03_001130</name>
    <name evidence="3" type="ORF">DDW03_02680</name>
</gene>
<feature type="transmembrane region" description="Helical" evidence="1">
    <location>
        <begin position="72"/>
        <end position="90"/>
    </location>
</feature>
<keyword evidence="1" id="KW-0472">Membrane</keyword>
<dbReference type="Proteomes" id="UP000245509">
    <property type="component" value="Unassembled WGS sequence"/>
</dbReference>
<protein>
    <submittedName>
        <fullName evidence="3">Uncharacterized protein</fullName>
    </submittedName>
</protein>
<keyword evidence="1" id="KW-1133">Transmembrane helix</keyword>
<name>A0A2T9WKH6_NANST</name>
<evidence type="ECO:0000256" key="1">
    <source>
        <dbReference type="SAM" id="Phobius"/>
    </source>
</evidence>
<sequence>MQVSKALIKKDVVIDDVFKILNLKDCERELKLLELSKSIKSGDLIRISDYINVSTETIIKIIKDLTITYGEIMVPASISLALLIYGLNFNKREEYMRTNKDWELVKKGIGAISYVKYYDYENRTYEINIKTLKRINDDNDYMRLCKNDFIHLQIWVLAYIIGNLKDRKIEIREIREGSNLVGIRIKAKLKDVEDILIESEKKYRNIVKLLAGWFIYD</sequence>
<dbReference type="AlphaFoldDB" id="A0A2T9WKH6"/>
<evidence type="ECO:0000313" key="2">
    <source>
        <dbReference type="EMBL" id="MCC5447003.1"/>
    </source>
</evidence>
<reference evidence="2" key="2">
    <citation type="submission" date="2017-05" db="EMBL/GenBank/DDBJ databases">
        <authorList>
            <person name="Munson-Mcgee J.H."/>
        </authorList>
    </citation>
    <scope>NUCLEOTIDE SEQUENCE</scope>
    <source>
        <strain evidence="2">SCGC AB-777_F03</strain>
    </source>
</reference>
<keyword evidence="1" id="KW-0812">Transmembrane</keyword>
<dbReference type="EMBL" id="QEFP01000017">
    <property type="protein sequence ID" value="PVU68340.1"/>
    <property type="molecule type" value="Genomic_DNA"/>
</dbReference>
<reference evidence="2" key="4">
    <citation type="submission" date="2021-11" db="EMBL/GenBank/DDBJ databases">
        <authorList>
            <person name="Munson-Mcgee J."/>
            <person name="Field E."/>
            <person name="Bateson M."/>
            <person name="Rooney C."/>
            <person name="Stepanauskas R."/>
            <person name="Young M."/>
        </authorList>
    </citation>
    <scope>NUCLEOTIDE SEQUENCE</scope>
    <source>
        <strain evidence="2">SCGC AB-777_F03</strain>
    </source>
</reference>
<reference evidence="3" key="1">
    <citation type="journal article" date="2015" name="Appl. Environ. Microbiol.">
        <title>Nanoarchaeota, Their Sulfolobales Host, and Nanoarchaeota Virus Distribution across Yellowstone National Park Hot Springs.</title>
        <authorList>
            <person name="Munson-McGee J.H."/>
            <person name="Field E.K."/>
            <person name="Bateson M."/>
            <person name="Rooney C."/>
            <person name="Stepanauskas R."/>
            <person name="Young M.J."/>
        </authorList>
    </citation>
    <scope>NUCLEOTIDE SEQUENCE [LARGE SCALE GENOMIC DNA]</scope>
    <source>
        <strain evidence="3">SCGC AB-777_F03</strain>
    </source>
</reference>
<dbReference type="EMBL" id="QEFP02000005">
    <property type="protein sequence ID" value="MCC5447003.1"/>
    <property type="molecule type" value="Genomic_DNA"/>
</dbReference>
<reference evidence="3" key="3">
    <citation type="submission" date="2017-05" db="EMBL/GenBank/DDBJ databases">
        <authorList>
            <person name="Song R."/>
            <person name="Chenine A.L."/>
            <person name="Ruprecht R.M."/>
        </authorList>
    </citation>
    <scope>NUCLEOTIDE SEQUENCE</scope>
    <source>
        <strain evidence="3">SCGC AB-777_F03</strain>
    </source>
</reference>
<accession>A0A2T9WKH6</accession>
<evidence type="ECO:0000313" key="3">
    <source>
        <dbReference type="EMBL" id="PVU68340.1"/>
    </source>
</evidence>
<dbReference type="RefSeq" id="WP_228615231.1">
    <property type="nucleotide sequence ID" value="NZ_QEFP02000005.1"/>
</dbReference>
<organism evidence="3">
    <name type="scientific">Nanobsidianus stetteri</name>
    <dbReference type="NCBI Taxonomy" id="1294122"/>
    <lineage>
        <taxon>Archaea</taxon>
        <taxon>Nanobdellota</taxon>
        <taxon>Candidatus Nanoarchaeia</taxon>
        <taxon>Nanoarchaeales</taxon>
        <taxon>Nanopusillaceae</taxon>
        <taxon>Candidatus Nanobsidianus</taxon>
    </lineage>
</organism>